<evidence type="ECO:0000256" key="2">
    <source>
        <dbReference type="ARBA" id="ARBA00022771"/>
    </source>
</evidence>
<dbReference type="SUPFAM" id="SSF57716">
    <property type="entry name" value="Glucocorticoid receptor-like (DNA-binding domain)"/>
    <property type="match status" value="1"/>
</dbReference>
<dbReference type="EMBL" id="JAWDGP010002462">
    <property type="protein sequence ID" value="KAK3783003.1"/>
    <property type="molecule type" value="Genomic_DNA"/>
</dbReference>
<accession>A0AAE1A8N9</accession>
<feature type="region of interest" description="Disordered" evidence="6">
    <location>
        <begin position="128"/>
        <end position="188"/>
    </location>
</feature>
<dbReference type="InterPro" id="IPR006612">
    <property type="entry name" value="THAP_Znf"/>
</dbReference>
<feature type="domain" description="THAP-type" evidence="7">
    <location>
        <begin position="1"/>
        <end position="127"/>
    </location>
</feature>
<keyword evidence="1" id="KW-0479">Metal-binding</keyword>
<keyword evidence="4 5" id="KW-0238">DNA-binding</keyword>
<evidence type="ECO:0000313" key="9">
    <source>
        <dbReference type="Proteomes" id="UP001283361"/>
    </source>
</evidence>
<dbReference type="Proteomes" id="UP001283361">
    <property type="component" value="Unassembled WGS sequence"/>
</dbReference>
<keyword evidence="2 5" id="KW-0863">Zinc-finger</keyword>
<feature type="region of interest" description="Disordered" evidence="6">
    <location>
        <begin position="239"/>
        <end position="259"/>
    </location>
</feature>
<dbReference type="PANTHER" id="PTHR46600">
    <property type="entry name" value="THAP DOMAIN-CONTAINING"/>
    <property type="match status" value="1"/>
</dbReference>
<dbReference type="GO" id="GO:0008270">
    <property type="term" value="F:zinc ion binding"/>
    <property type="evidence" value="ECO:0007669"/>
    <property type="project" value="UniProtKB-KW"/>
</dbReference>
<evidence type="ECO:0000256" key="4">
    <source>
        <dbReference type="ARBA" id="ARBA00023125"/>
    </source>
</evidence>
<dbReference type="InterPro" id="IPR026516">
    <property type="entry name" value="THAP1/10"/>
</dbReference>
<dbReference type="PANTHER" id="PTHR46600:SF11">
    <property type="entry name" value="THAP DOMAIN-CONTAINING PROTEIN 10"/>
    <property type="match status" value="1"/>
</dbReference>
<keyword evidence="3" id="KW-0862">Zinc</keyword>
<protein>
    <recommendedName>
        <fullName evidence="7">THAP-type domain-containing protein</fullName>
    </recommendedName>
</protein>
<evidence type="ECO:0000256" key="3">
    <source>
        <dbReference type="ARBA" id="ARBA00022833"/>
    </source>
</evidence>
<dbReference type="SMART" id="SM00692">
    <property type="entry name" value="DM3"/>
    <property type="match status" value="1"/>
</dbReference>
<sequence length="336" mass="38251">MEKSKNTHCKWCSAKNCKNSKNKRPDLSFFSFPRDPISLKPSRRYLIHGTARHGTAFEHRQHLQWLSSSVRCKKWTENAGRPDLTCKLPQEVPKSCVLCSEHFEERYFSKTCKFRKLLVRNAIPTIFGKSRPPTTISPETDQDIKPTLDEDGNVVSEPLNLNSSPSDVNYDDDKSPIPWSQPSPRPSDLNPLIAMRLRKTMELPHQVSTLEETRLSPGKELDRDFHTFVVNMDSSSSLHSKHAEAIQQRQSDTDTESVATESGILLGEQLHQDASLKIESDLEDESHFEIVGKYVISKLRTLPNIQRIYAEKLINDVLFEAELGNLSRQSNINVLG</sequence>
<organism evidence="8 9">
    <name type="scientific">Elysia crispata</name>
    <name type="common">lettuce slug</name>
    <dbReference type="NCBI Taxonomy" id="231223"/>
    <lineage>
        <taxon>Eukaryota</taxon>
        <taxon>Metazoa</taxon>
        <taxon>Spiralia</taxon>
        <taxon>Lophotrochozoa</taxon>
        <taxon>Mollusca</taxon>
        <taxon>Gastropoda</taxon>
        <taxon>Heterobranchia</taxon>
        <taxon>Euthyneura</taxon>
        <taxon>Panpulmonata</taxon>
        <taxon>Sacoglossa</taxon>
        <taxon>Placobranchoidea</taxon>
        <taxon>Plakobranchidae</taxon>
        <taxon>Elysia</taxon>
    </lineage>
</organism>
<proteinExistence type="predicted"/>
<reference evidence="8" key="1">
    <citation type="journal article" date="2023" name="G3 (Bethesda)">
        <title>A reference genome for the long-term kleptoplast-retaining sea slug Elysia crispata morphotype clarki.</title>
        <authorList>
            <person name="Eastman K.E."/>
            <person name="Pendleton A.L."/>
            <person name="Shaikh M.A."/>
            <person name="Suttiyut T."/>
            <person name="Ogas R."/>
            <person name="Tomko P."/>
            <person name="Gavelis G."/>
            <person name="Widhalm J.R."/>
            <person name="Wisecaver J.H."/>
        </authorList>
    </citation>
    <scope>NUCLEOTIDE SEQUENCE</scope>
    <source>
        <strain evidence="8">ECLA1</strain>
    </source>
</reference>
<dbReference type="PROSITE" id="PS50950">
    <property type="entry name" value="ZF_THAP"/>
    <property type="match status" value="1"/>
</dbReference>
<evidence type="ECO:0000259" key="7">
    <source>
        <dbReference type="PROSITE" id="PS50950"/>
    </source>
</evidence>
<dbReference type="Pfam" id="PF05485">
    <property type="entry name" value="THAP"/>
    <property type="match status" value="1"/>
</dbReference>
<gene>
    <name evidence="8" type="ORF">RRG08_015343</name>
</gene>
<name>A0AAE1A8N9_9GAST</name>
<evidence type="ECO:0000256" key="6">
    <source>
        <dbReference type="SAM" id="MobiDB-lite"/>
    </source>
</evidence>
<evidence type="ECO:0000256" key="1">
    <source>
        <dbReference type="ARBA" id="ARBA00022723"/>
    </source>
</evidence>
<dbReference type="AlphaFoldDB" id="A0AAE1A8N9"/>
<keyword evidence="9" id="KW-1185">Reference proteome</keyword>
<dbReference type="GO" id="GO:0043565">
    <property type="term" value="F:sequence-specific DNA binding"/>
    <property type="evidence" value="ECO:0007669"/>
    <property type="project" value="InterPro"/>
</dbReference>
<dbReference type="SMART" id="SM00980">
    <property type="entry name" value="THAP"/>
    <property type="match status" value="1"/>
</dbReference>
<evidence type="ECO:0000256" key="5">
    <source>
        <dbReference type="PROSITE-ProRule" id="PRU00309"/>
    </source>
</evidence>
<evidence type="ECO:0000313" key="8">
    <source>
        <dbReference type="EMBL" id="KAK3783003.1"/>
    </source>
</evidence>
<comment type="caution">
    <text evidence="8">The sequence shown here is derived from an EMBL/GenBank/DDBJ whole genome shotgun (WGS) entry which is preliminary data.</text>
</comment>